<evidence type="ECO:0000313" key="3">
    <source>
        <dbReference type="EMBL" id="KAK4495176.1"/>
    </source>
</evidence>
<keyword evidence="2" id="KW-0560">Oxidoreductase</keyword>
<reference evidence="3 4" key="1">
    <citation type="journal article" date="2023" name="G3 (Bethesda)">
        <title>A chromosome-level genome assembly of Zasmidium syzygii isolated from banana leaves.</title>
        <authorList>
            <person name="van Westerhoven A.C."/>
            <person name="Mehrabi R."/>
            <person name="Talebi R."/>
            <person name="Steentjes M.B.F."/>
            <person name="Corcolon B."/>
            <person name="Chong P.A."/>
            <person name="Kema G.H.J."/>
            <person name="Seidl M.F."/>
        </authorList>
    </citation>
    <scope>NUCLEOTIDE SEQUENCE [LARGE SCALE GENOMIC DNA]</scope>
    <source>
        <strain evidence="3 4">P124</strain>
    </source>
</reference>
<dbReference type="InterPro" id="IPR036291">
    <property type="entry name" value="NAD(P)-bd_dom_sf"/>
</dbReference>
<name>A0ABR0E1U8_ZASCE</name>
<comment type="similarity">
    <text evidence="1">Belongs to the short-chain dehydrogenases/reductases (SDR) family.</text>
</comment>
<protein>
    <recommendedName>
        <fullName evidence="5">NAD(P)-binding protein</fullName>
    </recommendedName>
</protein>
<keyword evidence="4" id="KW-1185">Reference proteome</keyword>
<comment type="caution">
    <text evidence="3">The sequence shown here is derived from an EMBL/GenBank/DDBJ whole genome shotgun (WGS) entry which is preliminary data.</text>
</comment>
<dbReference type="SUPFAM" id="SSF51735">
    <property type="entry name" value="NAD(P)-binding Rossmann-fold domains"/>
    <property type="match status" value="1"/>
</dbReference>
<dbReference type="PANTHER" id="PTHR43669">
    <property type="entry name" value="5-KETO-D-GLUCONATE 5-REDUCTASE"/>
    <property type="match status" value="1"/>
</dbReference>
<evidence type="ECO:0000256" key="2">
    <source>
        <dbReference type="ARBA" id="ARBA00023002"/>
    </source>
</evidence>
<evidence type="ECO:0000313" key="4">
    <source>
        <dbReference type="Proteomes" id="UP001305779"/>
    </source>
</evidence>
<evidence type="ECO:0000256" key="1">
    <source>
        <dbReference type="ARBA" id="ARBA00006484"/>
    </source>
</evidence>
<accession>A0ABR0E1U8</accession>
<gene>
    <name evidence="3" type="ORF">PRZ48_013503</name>
</gene>
<evidence type="ECO:0008006" key="5">
    <source>
        <dbReference type="Google" id="ProtNLM"/>
    </source>
</evidence>
<dbReference type="Gene3D" id="3.40.50.720">
    <property type="entry name" value="NAD(P)-binding Rossmann-like Domain"/>
    <property type="match status" value="1"/>
</dbReference>
<dbReference type="PANTHER" id="PTHR43669:SF3">
    <property type="entry name" value="ALCOHOL DEHYDROGENASE, PUTATIVE (AFU_ORTHOLOGUE AFUA_3G03445)-RELATED"/>
    <property type="match status" value="1"/>
</dbReference>
<dbReference type="Pfam" id="PF00106">
    <property type="entry name" value="adh_short"/>
    <property type="match status" value="1"/>
</dbReference>
<sequence length="238" mass="26266">MPGRALLLLGSGPGIALSLAKTFSVRGFTHIALVSRDSSRLAQDQDAVLDTIQERGYSCQVKTWSCDLCDFERLGVVLGEVEEWSRGGLEVVVFNAARVAGGPPLEESIEDIEKDFRLTNLALYKVAQWAIPLLRSVKDSDRHPSLFVTSTTKLYKEPVPDLVSLSMVKSSQRSLVLSLHAKFGEEVHIALLSVGGVVKAENKVISPENIAERGWGLYKEERGSWRREEEVDDEAEGQ</sequence>
<proteinExistence type="inferred from homology"/>
<dbReference type="Proteomes" id="UP001305779">
    <property type="component" value="Unassembled WGS sequence"/>
</dbReference>
<organism evidence="3 4">
    <name type="scientific">Zasmidium cellare</name>
    <name type="common">Wine cellar mold</name>
    <name type="synonym">Racodium cellare</name>
    <dbReference type="NCBI Taxonomy" id="395010"/>
    <lineage>
        <taxon>Eukaryota</taxon>
        <taxon>Fungi</taxon>
        <taxon>Dikarya</taxon>
        <taxon>Ascomycota</taxon>
        <taxon>Pezizomycotina</taxon>
        <taxon>Dothideomycetes</taxon>
        <taxon>Dothideomycetidae</taxon>
        <taxon>Mycosphaerellales</taxon>
        <taxon>Mycosphaerellaceae</taxon>
        <taxon>Zasmidium</taxon>
    </lineage>
</organism>
<dbReference type="EMBL" id="JAXOVC010000012">
    <property type="protein sequence ID" value="KAK4495176.1"/>
    <property type="molecule type" value="Genomic_DNA"/>
</dbReference>
<dbReference type="InterPro" id="IPR002347">
    <property type="entry name" value="SDR_fam"/>
</dbReference>